<organism evidence="3 4">
    <name type="scientific">Patulibacter medicamentivorans</name>
    <dbReference type="NCBI Taxonomy" id="1097667"/>
    <lineage>
        <taxon>Bacteria</taxon>
        <taxon>Bacillati</taxon>
        <taxon>Actinomycetota</taxon>
        <taxon>Thermoleophilia</taxon>
        <taxon>Solirubrobacterales</taxon>
        <taxon>Patulibacteraceae</taxon>
        <taxon>Patulibacter</taxon>
    </lineage>
</organism>
<keyword evidence="2" id="KW-0812">Transmembrane</keyword>
<reference evidence="3 4" key="1">
    <citation type="journal article" date="2013" name="Biodegradation">
        <title>Quantitative proteomic analysis of ibuprofen-degrading Patulibacter sp. strain I11.</title>
        <authorList>
            <person name="Almeida B."/>
            <person name="Kjeldal H."/>
            <person name="Lolas I."/>
            <person name="Knudsen A.D."/>
            <person name="Carvalho G."/>
            <person name="Nielsen K.L."/>
            <person name="Barreto Crespo M.T."/>
            <person name="Stensballe A."/>
            <person name="Nielsen J.L."/>
        </authorList>
    </citation>
    <scope>NUCLEOTIDE SEQUENCE [LARGE SCALE GENOMIC DNA]</scope>
    <source>
        <strain evidence="3 4">I11</strain>
    </source>
</reference>
<dbReference type="RefSeq" id="WP_007579647.1">
    <property type="nucleotide sequence ID" value="NZ_AGUD01000346.1"/>
</dbReference>
<evidence type="ECO:0000256" key="2">
    <source>
        <dbReference type="SAM" id="Phobius"/>
    </source>
</evidence>
<keyword evidence="4" id="KW-1185">Reference proteome</keyword>
<evidence type="ECO:0000256" key="1">
    <source>
        <dbReference type="SAM" id="MobiDB-lite"/>
    </source>
</evidence>
<keyword evidence="2" id="KW-1133">Transmembrane helix</keyword>
<proteinExistence type="predicted"/>
<evidence type="ECO:0000313" key="3">
    <source>
        <dbReference type="EMBL" id="EHN08741.1"/>
    </source>
</evidence>
<dbReference type="OrthoDB" id="5243861at2"/>
<protein>
    <submittedName>
        <fullName evidence="3">Uncharacterized protein</fullName>
    </submittedName>
</protein>
<dbReference type="EMBL" id="AGUD01000346">
    <property type="protein sequence ID" value="EHN08741.1"/>
    <property type="molecule type" value="Genomic_DNA"/>
</dbReference>
<feature type="region of interest" description="Disordered" evidence="1">
    <location>
        <begin position="181"/>
        <end position="200"/>
    </location>
</feature>
<sequence length="262" mass="25734">MRAVNLLPVDERAGARAVATGRLNPLHAIAGVGAVVIVVLLGMWAMARHDASAAREAEAAATARTATAQAQVSRLQPVVALDRRRESRETAVVALAQGRTDWAMVLQSVAGALPRQVGITQLSAQAVGATASGSGGTVPAGLGGQGSVAINGCADTQRRVARTLVALRRLPQVADVALNQTSDGSKGASASSASSGAASGGCRKVTMDAALGLAPTTTLDLVPTATTATAAGGATGTTPNGTTSTPDNATQAAAGGTNGAGR</sequence>
<comment type="caution">
    <text evidence="3">The sequence shown here is derived from an EMBL/GenBank/DDBJ whole genome shotgun (WGS) entry which is preliminary data.</text>
</comment>
<feature type="compositionally biased region" description="Low complexity" evidence="1">
    <location>
        <begin position="182"/>
        <end position="200"/>
    </location>
</feature>
<keyword evidence="2" id="KW-0472">Membrane</keyword>
<dbReference type="AlphaFoldDB" id="H0EC48"/>
<feature type="compositionally biased region" description="Low complexity" evidence="1">
    <location>
        <begin position="229"/>
        <end position="255"/>
    </location>
</feature>
<feature type="transmembrane region" description="Helical" evidence="2">
    <location>
        <begin position="26"/>
        <end position="47"/>
    </location>
</feature>
<gene>
    <name evidence="3" type="ORF">PAI11_44470</name>
</gene>
<name>H0EC48_9ACTN</name>
<dbReference type="Proteomes" id="UP000005143">
    <property type="component" value="Unassembled WGS sequence"/>
</dbReference>
<feature type="region of interest" description="Disordered" evidence="1">
    <location>
        <begin position="229"/>
        <end position="262"/>
    </location>
</feature>
<accession>H0EC48</accession>
<evidence type="ECO:0000313" key="4">
    <source>
        <dbReference type="Proteomes" id="UP000005143"/>
    </source>
</evidence>